<dbReference type="PANTHER" id="PTHR10806">
    <property type="entry name" value="SIGNAL PEPTIDASE COMPLEX CATALYTIC SUBUNIT SEC11"/>
    <property type="match status" value="1"/>
</dbReference>
<protein>
    <recommendedName>
        <fullName evidence="5">Signal peptidase I</fullName>
        <ecNumber evidence="5">3.4.21.89</ecNumber>
    </recommendedName>
</protein>
<dbReference type="EC" id="3.4.21.89" evidence="5"/>
<evidence type="ECO:0000256" key="4">
    <source>
        <dbReference type="ARBA" id="ARBA00023136"/>
    </source>
</evidence>
<dbReference type="GO" id="GO:0009003">
    <property type="term" value="F:signal peptidase activity"/>
    <property type="evidence" value="ECO:0007669"/>
    <property type="project" value="UniProtKB-EC"/>
</dbReference>
<evidence type="ECO:0000256" key="3">
    <source>
        <dbReference type="ARBA" id="ARBA00022989"/>
    </source>
</evidence>
<dbReference type="AlphaFoldDB" id="A0A4Q1RIT7"/>
<sequence>MRKMIRYAEYGLRILLTLTGIAGVLLFIFPRVAGCTPRIVVSGSMEPAVPVGSITYTCSNIPPEQIETGDVIAYKLKNGIAVLHRVVKKDAEKEIWVTQGDANETEDPAAVSYGQYLGKMVFHVPYAGYVANWLQKKKILFLAVAAAVLLLIVHPTGEERRQIT</sequence>
<evidence type="ECO:0000256" key="2">
    <source>
        <dbReference type="ARBA" id="ARBA00022692"/>
    </source>
</evidence>
<name>A0A4Q1RIT7_9FIRM</name>
<dbReference type="PANTHER" id="PTHR10806:SF6">
    <property type="entry name" value="SIGNAL PEPTIDASE COMPLEX CATALYTIC SUBUNIT SEC11"/>
    <property type="match status" value="1"/>
</dbReference>
<dbReference type="SUPFAM" id="SSF51306">
    <property type="entry name" value="LexA/Signal peptidase"/>
    <property type="match status" value="1"/>
</dbReference>
<evidence type="ECO:0000256" key="5">
    <source>
        <dbReference type="NCBIfam" id="TIGR02228"/>
    </source>
</evidence>
<gene>
    <name evidence="7" type="ORF">ETP43_10625</name>
</gene>
<evidence type="ECO:0000313" key="7">
    <source>
        <dbReference type="EMBL" id="RXS75623.1"/>
    </source>
</evidence>
<dbReference type="CDD" id="cd06462">
    <property type="entry name" value="Peptidase_S24_S26"/>
    <property type="match status" value="1"/>
</dbReference>
<evidence type="ECO:0000256" key="6">
    <source>
        <dbReference type="SAM" id="Phobius"/>
    </source>
</evidence>
<feature type="transmembrane region" description="Helical" evidence="6">
    <location>
        <begin position="139"/>
        <end position="157"/>
    </location>
</feature>
<dbReference type="OrthoDB" id="1648066at2"/>
<dbReference type="InterPro" id="IPR001733">
    <property type="entry name" value="Peptidase_S26B"/>
</dbReference>
<accession>A0A4Q1RIT7</accession>
<keyword evidence="8" id="KW-1185">Reference proteome</keyword>
<keyword evidence="4 6" id="KW-0472">Membrane</keyword>
<dbReference type="NCBIfam" id="TIGR02228">
    <property type="entry name" value="sigpep_I_arch"/>
    <property type="match status" value="1"/>
</dbReference>
<dbReference type="GO" id="GO:0006465">
    <property type="term" value="P:signal peptide processing"/>
    <property type="evidence" value="ECO:0007669"/>
    <property type="project" value="UniProtKB-UniRule"/>
</dbReference>
<evidence type="ECO:0000313" key="8">
    <source>
        <dbReference type="Proteomes" id="UP000290106"/>
    </source>
</evidence>
<keyword evidence="2 6" id="KW-0812">Transmembrane</keyword>
<keyword evidence="7" id="KW-0378">Hydrolase</keyword>
<keyword evidence="3 6" id="KW-1133">Transmembrane helix</keyword>
<reference evidence="7 8" key="1">
    <citation type="submission" date="2019-01" db="EMBL/GenBank/DDBJ databases">
        <title>Blautia sp. nov. KGMB01111 isolated human feces.</title>
        <authorList>
            <person name="Park J.-E."/>
            <person name="Kim J.-S."/>
            <person name="Park S.-H."/>
        </authorList>
    </citation>
    <scope>NUCLEOTIDE SEQUENCE [LARGE SCALE GENOMIC DNA]</scope>
    <source>
        <strain evidence="7 8">KGMB01111</strain>
    </source>
</reference>
<organism evidence="7 8">
    <name type="scientific">Blautia faecicola</name>
    <dbReference type="NCBI Taxonomy" id="2509240"/>
    <lineage>
        <taxon>Bacteria</taxon>
        <taxon>Bacillati</taxon>
        <taxon>Bacillota</taxon>
        <taxon>Clostridia</taxon>
        <taxon>Lachnospirales</taxon>
        <taxon>Lachnospiraceae</taxon>
        <taxon>Blautia</taxon>
    </lineage>
</organism>
<proteinExistence type="predicted"/>
<evidence type="ECO:0000256" key="1">
    <source>
        <dbReference type="ARBA" id="ARBA00004370"/>
    </source>
</evidence>
<dbReference type="InterPro" id="IPR036286">
    <property type="entry name" value="LexA/Signal_pep-like_sf"/>
</dbReference>
<comment type="subcellular location">
    <subcellularLocation>
        <location evidence="1">Membrane</location>
    </subcellularLocation>
</comment>
<dbReference type="EMBL" id="SDKC01000001">
    <property type="protein sequence ID" value="RXS75623.1"/>
    <property type="molecule type" value="Genomic_DNA"/>
</dbReference>
<dbReference type="GO" id="GO:0016020">
    <property type="term" value="C:membrane"/>
    <property type="evidence" value="ECO:0007669"/>
    <property type="project" value="UniProtKB-SubCell"/>
</dbReference>
<dbReference type="RefSeq" id="WP_129258021.1">
    <property type="nucleotide sequence ID" value="NZ_SDKC01000001.1"/>
</dbReference>
<comment type="caution">
    <text evidence="7">The sequence shown here is derived from an EMBL/GenBank/DDBJ whole genome shotgun (WGS) entry which is preliminary data.</text>
</comment>
<dbReference type="Proteomes" id="UP000290106">
    <property type="component" value="Unassembled WGS sequence"/>
</dbReference>
<dbReference type="GO" id="GO:0004252">
    <property type="term" value="F:serine-type endopeptidase activity"/>
    <property type="evidence" value="ECO:0007669"/>
    <property type="project" value="UniProtKB-UniRule"/>
</dbReference>